<sequence length="76" mass="8667">MYEITYENIGRMKATGKAIIKRLSFAALNRVFKPYFGSTLEFSVNEETGEGVIYFGWHSQLFRIRKIGNGKSNGNI</sequence>
<dbReference type="EMBL" id="BK059094">
    <property type="protein sequence ID" value="DAE29479.1"/>
    <property type="molecule type" value="Genomic_DNA"/>
</dbReference>
<organism evidence="1">
    <name type="scientific">virus sp. ctd0M1</name>
    <dbReference type="NCBI Taxonomy" id="2827993"/>
    <lineage>
        <taxon>Viruses</taxon>
    </lineage>
</organism>
<proteinExistence type="predicted"/>
<protein>
    <submittedName>
        <fullName evidence="1">Uncharacterized protein</fullName>
    </submittedName>
</protein>
<accession>A0A8S5RDP1</accession>
<reference evidence="1" key="1">
    <citation type="journal article" date="2021" name="Proc. Natl. Acad. Sci. U.S.A.">
        <title>A Catalog of Tens of Thousands of Viruses from Human Metagenomes Reveals Hidden Associations with Chronic Diseases.</title>
        <authorList>
            <person name="Tisza M.J."/>
            <person name="Buck C.B."/>
        </authorList>
    </citation>
    <scope>NUCLEOTIDE SEQUENCE</scope>
    <source>
        <strain evidence="1">Ctd0M1</strain>
    </source>
</reference>
<name>A0A8S5RDP1_9VIRU</name>
<evidence type="ECO:0000313" key="1">
    <source>
        <dbReference type="EMBL" id="DAE29479.1"/>
    </source>
</evidence>